<accession>A0A7I4Z3T3</accession>
<name>A0A7I4Z3T3_HAECO</name>
<keyword evidence="1" id="KW-1185">Reference proteome</keyword>
<protein>
    <submittedName>
        <fullName evidence="2">DNA helicase</fullName>
    </submittedName>
</protein>
<proteinExistence type="predicted"/>
<organism evidence="1 2">
    <name type="scientific">Haemonchus contortus</name>
    <name type="common">Barber pole worm</name>
    <dbReference type="NCBI Taxonomy" id="6289"/>
    <lineage>
        <taxon>Eukaryota</taxon>
        <taxon>Metazoa</taxon>
        <taxon>Ecdysozoa</taxon>
        <taxon>Nematoda</taxon>
        <taxon>Chromadorea</taxon>
        <taxon>Rhabditida</taxon>
        <taxon>Rhabditina</taxon>
        <taxon>Rhabditomorpha</taxon>
        <taxon>Strongyloidea</taxon>
        <taxon>Trichostrongylidae</taxon>
        <taxon>Haemonchus</taxon>
    </lineage>
</organism>
<dbReference type="AlphaFoldDB" id="A0A7I4Z3T3"/>
<dbReference type="WBParaSite" id="HCON_00182630-00001">
    <property type="protein sequence ID" value="HCON_00182630-00001"/>
    <property type="gene ID" value="HCON_00182630"/>
</dbReference>
<dbReference type="Proteomes" id="UP000025227">
    <property type="component" value="Unplaced"/>
</dbReference>
<dbReference type="Gene3D" id="3.40.50.300">
    <property type="entry name" value="P-loop containing nucleotide triphosphate hydrolases"/>
    <property type="match status" value="1"/>
</dbReference>
<evidence type="ECO:0000313" key="2">
    <source>
        <dbReference type="WBParaSite" id="HCON_00182630-00001"/>
    </source>
</evidence>
<reference evidence="2" key="1">
    <citation type="submission" date="2020-12" db="UniProtKB">
        <authorList>
            <consortium name="WormBaseParasite"/>
        </authorList>
    </citation>
    <scope>IDENTIFICATION</scope>
    <source>
        <strain evidence="2">MHco3</strain>
    </source>
</reference>
<dbReference type="InterPro" id="IPR027417">
    <property type="entry name" value="P-loop_NTPase"/>
</dbReference>
<evidence type="ECO:0000313" key="1">
    <source>
        <dbReference type="Proteomes" id="UP000025227"/>
    </source>
</evidence>
<sequence length="239" mass="26905">MLAQRLIERLLFNSEDTVHPSDEEREEFRIAEDGNFEDTEYAVGLMIHWRWRFPAILCITVSSLLKSTRPRGLFHELPASCKIIIGNDASQISEPAFAAMVSQFPAARHIYLGDAHQLPPHLLCPASSRPARLRARSIMDILLDRDVPLAPLVTTCRAHPSPNSLLNRLVYNRALVSETGLELVRRNISVPISLKRGGTMRRRSDVCVTGQGFPWLGYRNGYLLCTRISSGFCNQKPVD</sequence>